<sequence>MDNELQISKLTELLEYLHKNNTNKDSHILFTPLLNNMLSEICFLKAQVNQLDKNNKKNTSSIEYQDIVKSESISKSARLKYINLAEVLGLDHSIILEYQFKNRNAKFSKCEHDWAIKLMIYHVIINVYNAEDNDERNDDIEENYSAKDDDERNDDFDKEVSSNDNIMMQYNNQNSVKFNIYIL</sequence>
<evidence type="ECO:0000313" key="1">
    <source>
        <dbReference type="EMBL" id="KAF0388191.1"/>
    </source>
</evidence>
<proteinExistence type="predicted"/>
<protein>
    <submittedName>
        <fullName evidence="1">Uncharacterized protein</fullName>
    </submittedName>
</protein>
<dbReference type="EMBL" id="WTPW01002280">
    <property type="protein sequence ID" value="KAF0388191.1"/>
    <property type="molecule type" value="Genomic_DNA"/>
</dbReference>
<comment type="caution">
    <text evidence="1">The sequence shown here is derived from an EMBL/GenBank/DDBJ whole genome shotgun (WGS) entry which is preliminary data.</text>
</comment>
<dbReference type="OrthoDB" id="10579798at2759"/>
<organism evidence="1 2">
    <name type="scientific">Gigaspora margarita</name>
    <dbReference type="NCBI Taxonomy" id="4874"/>
    <lineage>
        <taxon>Eukaryota</taxon>
        <taxon>Fungi</taxon>
        <taxon>Fungi incertae sedis</taxon>
        <taxon>Mucoromycota</taxon>
        <taxon>Glomeromycotina</taxon>
        <taxon>Glomeromycetes</taxon>
        <taxon>Diversisporales</taxon>
        <taxon>Gigasporaceae</taxon>
        <taxon>Gigaspora</taxon>
    </lineage>
</organism>
<gene>
    <name evidence="1" type="ORF">F8M41_011086</name>
</gene>
<reference evidence="1 2" key="1">
    <citation type="journal article" date="2019" name="Environ. Microbiol.">
        <title>At the nexus of three kingdoms: the genome of the mycorrhizal fungus Gigaspora margarita provides insights into plant, endobacterial and fungal interactions.</title>
        <authorList>
            <person name="Venice F."/>
            <person name="Ghignone S."/>
            <person name="Salvioli di Fossalunga A."/>
            <person name="Amselem J."/>
            <person name="Novero M."/>
            <person name="Xianan X."/>
            <person name="Sedzielewska Toro K."/>
            <person name="Morin E."/>
            <person name="Lipzen A."/>
            <person name="Grigoriev I.V."/>
            <person name="Henrissat B."/>
            <person name="Martin F.M."/>
            <person name="Bonfante P."/>
        </authorList>
    </citation>
    <scope>NUCLEOTIDE SEQUENCE [LARGE SCALE GENOMIC DNA]</scope>
    <source>
        <strain evidence="1 2">BEG34</strain>
    </source>
</reference>
<dbReference type="Proteomes" id="UP000439903">
    <property type="component" value="Unassembled WGS sequence"/>
</dbReference>
<accession>A0A8H3WZM7</accession>
<evidence type="ECO:0000313" key="2">
    <source>
        <dbReference type="Proteomes" id="UP000439903"/>
    </source>
</evidence>
<name>A0A8H3WZM7_GIGMA</name>
<dbReference type="AlphaFoldDB" id="A0A8H3WZM7"/>
<keyword evidence="2" id="KW-1185">Reference proteome</keyword>